<keyword evidence="4" id="KW-1185">Reference proteome</keyword>
<sequence length="215" mass="24381">MKKIIQYSLLLLFLCSSTGLWAHQPNLSSTILMEKENGEWIIQIRASLTAFEYEVAARFGQDAYKTAEEFKELVVKQIEQSLSVKFNEGESLKLNKPQVRLGHESSITFELEGKTENMNLIEVKNTSFEHISRNQAALVVLKKGFAKNQFMMNKENNHQLYLKAEDNKFEALDPSTEKQTNVYALVLLLGILLTGIAIFLLVNKQSKIAPSTPNL</sequence>
<feature type="signal peptide" evidence="2">
    <location>
        <begin position="1"/>
        <end position="22"/>
    </location>
</feature>
<evidence type="ECO:0000256" key="2">
    <source>
        <dbReference type="SAM" id="SignalP"/>
    </source>
</evidence>
<evidence type="ECO:0000313" key="3">
    <source>
        <dbReference type="EMBL" id="AFC26001.1"/>
    </source>
</evidence>
<proteinExistence type="predicted"/>
<dbReference type="Proteomes" id="UP000007519">
    <property type="component" value="Chromosome"/>
</dbReference>
<evidence type="ECO:0008006" key="5">
    <source>
        <dbReference type="Google" id="ProtNLM"/>
    </source>
</evidence>
<gene>
    <name evidence="3" type="ordered locus">SGRA_3273</name>
</gene>
<reference evidence="3 4" key="1">
    <citation type="journal article" date="2012" name="Stand. Genomic Sci.">
        <title>Complete genome sequencing and analysis of Saprospira grandis str. Lewin, a predatory marine bacterium.</title>
        <authorList>
            <person name="Saw J.H."/>
            <person name="Yuryev A."/>
            <person name="Kanbe M."/>
            <person name="Hou S."/>
            <person name="Young A.G."/>
            <person name="Aizawa S."/>
            <person name="Alam M."/>
        </authorList>
    </citation>
    <scope>NUCLEOTIDE SEQUENCE [LARGE SCALE GENOMIC DNA]</scope>
    <source>
        <strain evidence="3 4">Lewin</strain>
    </source>
</reference>
<keyword evidence="2" id="KW-0732">Signal</keyword>
<dbReference type="AlphaFoldDB" id="H6KZZ4"/>
<organism evidence="3 4">
    <name type="scientific">Saprospira grandis (strain Lewin)</name>
    <dbReference type="NCBI Taxonomy" id="984262"/>
    <lineage>
        <taxon>Bacteria</taxon>
        <taxon>Pseudomonadati</taxon>
        <taxon>Bacteroidota</taxon>
        <taxon>Saprospiria</taxon>
        <taxon>Saprospirales</taxon>
        <taxon>Saprospiraceae</taxon>
        <taxon>Saprospira</taxon>
    </lineage>
</organism>
<evidence type="ECO:0000256" key="1">
    <source>
        <dbReference type="SAM" id="Phobius"/>
    </source>
</evidence>
<dbReference type="KEGG" id="sgn:SGRA_3273"/>
<keyword evidence="1" id="KW-0472">Membrane</keyword>
<feature type="chain" id="PRO_5003603749" description="Secreted protein" evidence="2">
    <location>
        <begin position="23"/>
        <end position="215"/>
    </location>
</feature>
<accession>H6KZZ4</accession>
<name>H6KZZ4_SAPGL</name>
<keyword evidence="1" id="KW-1133">Transmembrane helix</keyword>
<evidence type="ECO:0000313" key="4">
    <source>
        <dbReference type="Proteomes" id="UP000007519"/>
    </source>
</evidence>
<dbReference type="HOGENOM" id="CLU_111501_0_0_10"/>
<protein>
    <recommendedName>
        <fullName evidence="5">Secreted protein</fullName>
    </recommendedName>
</protein>
<keyword evidence="1" id="KW-0812">Transmembrane</keyword>
<feature type="transmembrane region" description="Helical" evidence="1">
    <location>
        <begin position="182"/>
        <end position="202"/>
    </location>
</feature>
<dbReference type="EMBL" id="CP002831">
    <property type="protein sequence ID" value="AFC26001.1"/>
    <property type="molecule type" value="Genomic_DNA"/>
</dbReference>
<dbReference type="eggNOG" id="ENOG5032RZ3">
    <property type="taxonomic scope" value="Bacteria"/>
</dbReference>
<dbReference type="RefSeq" id="WP_015693596.1">
    <property type="nucleotide sequence ID" value="NC_016940.1"/>
</dbReference>
<dbReference type="STRING" id="984262.SGRA_3273"/>
<dbReference type="OrthoDB" id="1177179at2"/>